<reference evidence="3" key="1">
    <citation type="journal article" date="2023" name="G3 (Bethesda)">
        <title>A reference genome for the long-term kleptoplast-retaining sea slug Elysia crispata morphotype clarki.</title>
        <authorList>
            <person name="Eastman K.E."/>
            <person name="Pendleton A.L."/>
            <person name="Shaikh M.A."/>
            <person name="Suttiyut T."/>
            <person name="Ogas R."/>
            <person name="Tomko P."/>
            <person name="Gavelis G."/>
            <person name="Widhalm J.R."/>
            <person name="Wisecaver J.H."/>
        </authorList>
    </citation>
    <scope>NUCLEOTIDE SEQUENCE</scope>
    <source>
        <strain evidence="3">ECLA1</strain>
    </source>
</reference>
<dbReference type="PANTHER" id="PTHR10773:SF19">
    <property type="match status" value="1"/>
</dbReference>
<dbReference type="Proteomes" id="UP001283361">
    <property type="component" value="Unassembled WGS sequence"/>
</dbReference>
<feature type="compositionally biased region" description="Basic and acidic residues" evidence="1">
    <location>
        <begin position="564"/>
        <end position="576"/>
    </location>
</feature>
<dbReference type="EMBL" id="JAWDGP010003957">
    <property type="protein sequence ID" value="KAK3769212.1"/>
    <property type="molecule type" value="Genomic_DNA"/>
</dbReference>
<accession>A0AAE0ZIW4</accession>
<dbReference type="AlphaFoldDB" id="A0AAE0ZIW4"/>
<feature type="transmembrane region" description="Helical" evidence="2">
    <location>
        <begin position="402"/>
        <end position="422"/>
    </location>
</feature>
<evidence type="ECO:0000313" key="4">
    <source>
        <dbReference type="Proteomes" id="UP001283361"/>
    </source>
</evidence>
<feature type="compositionally biased region" description="Basic and acidic residues" evidence="1">
    <location>
        <begin position="221"/>
        <end position="230"/>
    </location>
</feature>
<feature type="region of interest" description="Disordered" evidence="1">
    <location>
        <begin position="23"/>
        <end position="84"/>
    </location>
</feature>
<comment type="caution">
    <text evidence="3">The sequence shown here is derived from an EMBL/GenBank/DDBJ whole genome shotgun (WGS) entry which is preliminary data.</text>
</comment>
<name>A0AAE0ZIW4_9GAST</name>
<feature type="compositionally biased region" description="Polar residues" evidence="1">
    <location>
        <begin position="74"/>
        <end position="84"/>
    </location>
</feature>
<proteinExistence type="predicted"/>
<feature type="region of interest" description="Disordered" evidence="1">
    <location>
        <begin position="550"/>
        <end position="576"/>
    </location>
</feature>
<evidence type="ECO:0000256" key="2">
    <source>
        <dbReference type="SAM" id="Phobius"/>
    </source>
</evidence>
<protein>
    <submittedName>
        <fullName evidence="3">Uncharacterized protein</fullName>
    </submittedName>
</protein>
<keyword evidence="4" id="KW-1185">Reference proteome</keyword>
<keyword evidence="2" id="KW-0472">Membrane</keyword>
<evidence type="ECO:0000256" key="1">
    <source>
        <dbReference type="SAM" id="MobiDB-lite"/>
    </source>
</evidence>
<feature type="compositionally biased region" description="Polar residues" evidence="1">
    <location>
        <begin position="106"/>
        <end position="121"/>
    </location>
</feature>
<keyword evidence="2" id="KW-1133">Transmembrane helix</keyword>
<evidence type="ECO:0000313" key="3">
    <source>
        <dbReference type="EMBL" id="KAK3769212.1"/>
    </source>
</evidence>
<organism evidence="3 4">
    <name type="scientific">Elysia crispata</name>
    <name type="common">lettuce slug</name>
    <dbReference type="NCBI Taxonomy" id="231223"/>
    <lineage>
        <taxon>Eukaryota</taxon>
        <taxon>Metazoa</taxon>
        <taxon>Spiralia</taxon>
        <taxon>Lophotrochozoa</taxon>
        <taxon>Mollusca</taxon>
        <taxon>Gastropoda</taxon>
        <taxon>Heterobranchia</taxon>
        <taxon>Euthyneura</taxon>
        <taxon>Panpulmonata</taxon>
        <taxon>Sacoglossa</taxon>
        <taxon>Placobranchoidea</taxon>
        <taxon>Plakobranchidae</taxon>
        <taxon>Elysia</taxon>
    </lineage>
</organism>
<feature type="compositionally biased region" description="Basic residues" evidence="1">
    <location>
        <begin position="550"/>
        <end position="561"/>
    </location>
</feature>
<feature type="region of interest" description="Disordered" evidence="1">
    <location>
        <begin position="98"/>
        <end position="163"/>
    </location>
</feature>
<gene>
    <name evidence="3" type="ORF">RRG08_005159</name>
</gene>
<dbReference type="PANTHER" id="PTHR10773">
    <property type="entry name" value="DNA-DIRECTED RNA POLYMERASES I, II, AND III SUBUNIT RPABC2"/>
    <property type="match status" value="1"/>
</dbReference>
<feature type="region of interest" description="Disordered" evidence="1">
    <location>
        <begin position="218"/>
        <end position="238"/>
    </location>
</feature>
<sequence>MAAPLRRARKLFVRAEDVLQQIVDSSDEELCPFEDEDESQDQDYQPQVRRNSHSSISDHNEDEELDKEDKTQHPDPNTSMPTQSPCLTELLIANHGEERGTENSDEGMQTQGKGQYPNPDTSSHDTSEIELPVPTRNQEEGKRLSRKRRRNQDLWKKSKTKALTVSGKEHTNWKGKIIPAKSIKNTKDCSNNIRVQVCKTFYRDTLSVSQKKVYNVHTNKTAHDTPKPDGRGTNTKKGFSEEVKGHIRRHIKSFPVVESHYCRVDSKKQYLEAGLSITKMYELYVEFCSEQGSTVVGFKTSHADVEYIKVDVLKRFTTTRQTKNAKTVKTPETERLEVKALKQPSHLNKKKSLSQNDRFRKARDLLNNICEILSEANEIDEFEHELDVFKGILDTFKDRKRVFGLLMILNISLLIHILQILLSHFSVIPPPQLPVSSVPSVSQFQSAESDPFVSAAQNPVSSDFSVSEVQSVDSVSPLVSVSQNPVISDFSVSEVQSGSSIPFVAASGSQQHVISMSLPLDSADPPCSSLAPYNFSDSDTDETFFLPVKMKKGKGGSKGTKKVSAYEKKEDKFSRN</sequence>
<keyword evidence="2" id="KW-0812">Transmembrane</keyword>
<feature type="compositionally biased region" description="Acidic residues" evidence="1">
    <location>
        <begin position="25"/>
        <end position="41"/>
    </location>
</feature>